<comment type="similarity">
    <text evidence="2">Belongs to the DNA mismatch repair MutL/HexB family.</text>
</comment>
<dbReference type="WBParaSite" id="PSAMB.scaffold181size68490.g3040.t1">
    <property type="protein sequence ID" value="PSAMB.scaffold181size68490.g3040.t1"/>
    <property type="gene ID" value="PSAMB.scaffold181size68490.g3040"/>
</dbReference>
<keyword evidence="4" id="KW-0234">DNA repair</keyword>
<dbReference type="Gene3D" id="3.30.230.10">
    <property type="match status" value="1"/>
</dbReference>
<dbReference type="FunFam" id="3.30.565.10:FF:000079">
    <property type="entry name" value="DNA mismatch repair protein MLH"/>
    <property type="match status" value="1"/>
</dbReference>
<dbReference type="Pfam" id="PF16413">
    <property type="entry name" value="Mlh1_C"/>
    <property type="match status" value="1"/>
</dbReference>
<evidence type="ECO:0000256" key="3">
    <source>
        <dbReference type="ARBA" id="ARBA00022763"/>
    </source>
</evidence>
<evidence type="ECO:0000313" key="9">
    <source>
        <dbReference type="WBParaSite" id="PSAMB.scaffold181size68490.g3040.t1"/>
    </source>
</evidence>
<dbReference type="SUPFAM" id="SSF54211">
    <property type="entry name" value="Ribosomal protein S5 domain 2-like"/>
    <property type="match status" value="1"/>
</dbReference>
<dbReference type="InterPro" id="IPR038973">
    <property type="entry name" value="MutL/Mlh/Pms-like"/>
</dbReference>
<dbReference type="PROSITE" id="PS00058">
    <property type="entry name" value="DNA_MISMATCH_REPAIR_1"/>
    <property type="match status" value="1"/>
</dbReference>
<comment type="subcellular location">
    <subcellularLocation>
        <location evidence="1">Nucleus</location>
    </subcellularLocation>
</comment>
<dbReference type="InterPro" id="IPR013507">
    <property type="entry name" value="DNA_mismatch_S5_2-like"/>
</dbReference>
<keyword evidence="8" id="KW-1185">Reference proteome</keyword>
<organism evidence="8 9">
    <name type="scientific">Plectus sambesii</name>
    <dbReference type="NCBI Taxonomy" id="2011161"/>
    <lineage>
        <taxon>Eukaryota</taxon>
        <taxon>Metazoa</taxon>
        <taxon>Ecdysozoa</taxon>
        <taxon>Nematoda</taxon>
        <taxon>Chromadorea</taxon>
        <taxon>Plectida</taxon>
        <taxon>Plectina</taxon>
        <taxon>Plectoidea</taxon>
        <taxon>Plectidae</taxon>
        <taxon>Plectus</taxon>
    </lineage>
</organism>
<dbReference type="GO" id="GO:0030983">
    <property type="term" value="F:mismatched DNA binding"/>
    <property type="evidence" value="ECO:0007669"/>
    <property type="project" value="InterPro"/>
</dbReference>
<reference evidence="9" key="1">
    <citation type="submission" date="2022-11" db="UniProtKB">
        <authorList>
            <consortium name="WormBaseParasite"/>
        </authorList>
    </citation>
    <scope>IDENTIFICATION</scope>
</reference>
<protein>
    <submittedName>
        <fullName evidence="9">DNA mismatch repair protein S5 domain-containing protein</fullName>
    </submittedName>
</protein>
<dbReference type="PANTHER" id="PTHR10073">
    <property type="entry name" value="DNA MISMATCH REPAIR PROTEIN MLH, PMS, MUTL"/>
    <property type="match status" value="1"/>
</dbReference>
<dbReference type="PANTHER" id="PTHR10073:SF12">
    <property type="entry name" value="DNA MISMATCH REPAIR PROTEIN MLH1"/>
    <property type="match status" value="1"/>
</dbReference>
<dbReference type="GO" id="GO:0016887">
    <property type="term" value="F:ATP hydrolysis activity"/>
    <property type="evidence" value="ECO:0007669"/>
    <property type="project" value="InterPro"/>
</dbReference>
<accession>A0A914VCJ1</accession>
<evidence type="ECO:0000256" key="6">
    <source>
        <dbReference type="SAM" id="MobiDB-lite"/>
    </source>
</evidence>
<dbReference type="InterPro" id="IPR020568">
    <property type="entry name" value="Ribosomal_Su5_D2-typ_SF"/>
</dbReference>
<evidence type="ECO:0000313" key="8">
    <source>
        <dbReference type="Proteomes" id="UP000887566"/>
    </source>
</evidence>
<dbReference type="InterPro" id="IPR002099">
    <property type="entry name" value="MutL/Mlh/PMS"/>
</dbReference>
<evidence type="ECO:0000256" key="1">
    <source>
        <dbReference type="ARBA" id="ARBA00004123"/>
    </source>
</evidence>
<dbReference type="GO" id="GO:0006298">
    <property type="term" value="P:mismatch repair"/>
    <property type="evidence" value="ECO:0007669"/>
    <property type="project" value="InterPro"/>
</dbReference>
<evidence type="ECO:0000256" key="2">
    <source>
        <dbReference type="ARBA" id="ARBA00006082"/>
    </source>
</evidence>
<proteinExistence type="inferred from homology"/>
<feature type="compositionally biased region" description="Polar residues" evidence="6">
    <location>
        <begin position="467"/>
        <end position="486"/>
    </location>
</feature>
<sequence>MSSTQGGEAGMIRKLPELVINQIAAGEVVQRPANAVKELIENSLDAQATQITISARAGGLKLLQVQDNGKGIARADMNIVCERHTTSKLRELEDLQTIASFGFRGEALASVSHVAHVSLTSRTADAPCAYTCEYADGKPKAPTRLCAGNAGTTVTVEDLFFNQPTRTTALKSATDELNKIADVVTRYAVHNPAVSFTLRRFGAGNDLRTPGSGTVPAAITALFGSTVAKDMVALETKSVKLFFELRGWLARPLFLGPVANGGRSNKKSMFMLFINERSVECRQLKQAIDLLFSTQDVVCPLVYLDLKIDPRRVDVNCHPTKNHVQFLDQTAVFERVQEVIEDALTGCVQQSRCHATLSASPSGGRPMTNQSITEFCSTSKKETTTTVVVSEELGGPSQNKTSSDAPKKLYDHQLIRTDSSEQRLTAFLTPNVNAPDSSSSSALFTQLSQSTTRRVCVELNASGASQQYKSPASNLEENGGSQSASQRPEGAIVTSDIVIELEGAYGEETGEPTWRRVQLQSIDTLRRKVCQTASATLRDLFKAHTFVGCVDPRRALIQHLTTLYMVDVEKLSEELFYQVLLFRFGNFGSFKLTEWPLLSELYEMALAASDDGVAEKETESPAAFLDLLRQFGPMLQDYYSLSISDENRLVALPSILSNYCPQLEGLPQLVYDLAVKVQWDEEQSCLEGVCRSLSRFFAHHTLFCDGDMHSALGHSAPWREVVEMVLFPAFKAKLLPPSSFLKDGTIKQMADLKDLYRVFERC</sequence>
<evidence type="ECO:0000256" key="4">
    <source>
        <dbReference type="ARBA" id="ARBA00023204"/>
    </source>
</evidence>
<keyword evidence="5" id="KW-0539">Nucleus</keyword>
<dbReference type="Pfam" id="PF01119">
    <property type="entry name" value="DNA_mis_repair"/>
    <property type="match status" value="1"/>
</dbReference>
<feature type="region of interest" description="Disordered" evidence="6">
    <location>
        <begin position="467"/>
        <end position="488"/>
    </location>
</feature>
<evidence type="ECO:0000256" key="5">
    <source>
        <dbReference type="ARBA" id="ARBA00023242"/>
    </source>
</evidence>
<dbReference type="InterPro" id="IPR014762">
    <property type="entry name" value="DNA_mismatch_repair_CS"/>
</dbReference>
<dbReference type="GO" id="GO:0140664">
    <property type="term" value="F:ATP-dependent DNA damage sensor activity"/>
    <property type="evidence" value="ECO:0007669"/>
    <property type="project" value="InterPro"/>
</dbReference>
<dbReference type="InterPro" id="IPR014721">
    <property type="entry name" value="Ribsml_uS5_D2-typ_fold_subgr"/>
</dbReference>
<dbReference type="InterPro" id="IPR036890">
    <property type="entry name" value="HATPase_C_sf"/>
</dbReference>
<dbReference type="Proteomes" id="UP000887566">
    <property type="component" value="Unplaced"/>
</dbReference>
<dbReference type="SUPFAM" id="SSF55874">
    <property type="entry name" value="ATPase domain of HSP90 chaperone/DNA topoisomerase II/histidine kinase"/>
    <property type="match status" value="1"/>
</dbReference>
<dbReference type="GO" id="GO:0005524">
    <property type="term" value="F:ATP binding"/>
    <property type="evidence" value="ECO:0007669"/>
    <property type="project" value="InterPro"/>
</dbReference>
<dbReference type="CDD" id="cd00782">
    <property type="entry name" value="MutL_Trans"/>
    <property type="match status" value="1"/>
</dbReference>
<dbReference type="Pfam" id="PF13589">
    <property type="entry name" value="HATPase_c_3"/>
    <property type="match status" value="1"/>
</dbReference>
<keyword evidence="3" id="KW-0227">DNA damage</keyword>
<dbReference type="Gene3D" id="3.30.565.10">
    <property type="entry name" value="Histidine kinase-like ATPase, C-terminal domain"/>
    <property type="match status" value="1"/>
</dbReference>
<dbReference type="InterPro" id="IPR032189">
    <property type="entry name" value="Mlh1_C"/>
</dbReference>
<dbReference type="AlphaFoldDB" id="A0A914VCJ1"/>
<feature type="domain" description="DNA mismatch repair protein S5" evidence="7">
    <location>
        <begin position="219"/>
        <end position="345"/>
    </location>
</feature>
<dbReference type="NCBIfam" id="TIGR00585">
    <property type="entry name" value="mutl"/>
    <property type="match status" value="1"/>
</dbReference>
<dbReference type="SMART" id="SM01340">
    <property type="entry name" value="DNA_mis_repair"/>
    <property type="match status" value="1"/>
</dbReference>
<name>A0A914VCJ1_9BILA</name>
<dbReference type="GO" id="GO:0032389">
    <property type="term" value="C:MutLalpha complex"/>
    <property type="evidence" value="ECO:0007669"/>
    <property type="project" value="TreeGrafter"/>
</dbReference>
<dbReference type="CDD" id="cd16926">
    <property type="entry name" value="HATPase_MutL-MLH-PMS-like"/>
    <property type="match status" value="1"/>
</dbReference>
<evidence type="ECO:0000259" key="7">
    <source>
        <dbReference type="SMART" id="SM01340"/>
    </source>
</evidence>